<sequence>MSNTEQDWKSRYYDLLSELNESELSSEKKLQLFTLLVRKLAQRLAMQQRQSTLWDALLKSLQDVPDAPALEAWLEKVDAPLAMHLVDEEPPVVAAPSPAISNGQDVYERLRQWLLEQVQPVMSELKEHPSLADLLEQLQQQDSPDLLEKTLQNLLLVLFEQLGRQNEELVDYLKDLNKHLQVVQRFVDSARVHQNESEQDVSAFTELMQNNMGNLREHVRQAESLEWLKRQVDGRLQELHSHVEDYRVAQDQRAEVWKARYQEMQLRMKRLSTEHQRLQEQVEVQQQRMQTDALTGLPNRVAYELRMQQLLLAAHQNGQPFALLVADLDHFKTINDQYGHLAGDKVLKVIAKTLRSQLRREDMLARIGGEEFVFLLPGLSVANAAQVAEKIRVAASSTGFHFRGSRVQISLSVGVATHRSSDTAAQLFERADQALYKAKRSGRNQVCVESGTDKPARSR</sequence>
<dbReference type="SMART" id="SM00267">
    <property type="entry name" value="GGDEF"/>
    <property type="match status" value="1"/>
</dbReference>
<dbReference type="InterPro" id="IPR050469">
    <property type="entry name" value="Diguanylate_Cyclase"/>
</dbReference>
<organism evidence="5 6">
    <name type="scientific">Proteobacteria bacterium 228</name>
    <dbReference type="NCBI Taxonomy" id="2083153"/>
    <lineage>
        <taxon>Bacteria</taxon>
        <taxon>Pseudomonadati</taxon>
        <taxon>Pseudomonadota</taxon>
    </lineage>
</organism>
<comment type="catalytic activity">
    <reaction evidence="2">
        <text>2 GTP = 3',3'-c-di-GMP + 2 diphosphate</text>
        <dbReference type="Rhea" id="RHEA:24898"/>
        <dbReference type="ChEBI" id="CHEBI:33019"/>
        <dbReference type="ChEBI" id="CHEBI:37565"/>
        <dbReference type="ChEBI" id="CHEBI:58805"/>
        <dbReference type="EC" id="2.7.7.65"/>
    </reaction>
</comment>
<proteinExistence type="predicted"/>
<evidence type="ECO:0000313" key="5">
    <source>
        <dbReference type="EMBL" id="PPC78168.1"/>
    </source>
</evidence>
<dbReference type="PANTHER" id="PTHR45138:SF9">
    <property type="entry name" value="DIGUANYLATE CYCLASE DGCM-RELATED"/>
    <property type="match status" value="1"/>
</dbReference>
<dbReference type="AlphaFoldDB" id="A0A2S5KTU8"/>
<evidence type="ECO:0000256" key="1">
    <source>
        <dbReference type="ARBA" id="ARBA00012528"/>
    </source>
</evidence>
<dbReference type="GO" id="GO:1902201">
    <property type="term" value="P:negative regulation of bacterial-type flagellum-dependent cell motility"/>
    <property type="evidence" value="ECO:0007669"/>
    <property type="project" value="TreeGrafter"/>
</dbReference>
<evidence type="ECO:0000256" key="2">
    <source>
        <dbReference type="ARBA" id="ARBA00034247"/>
    </source>
</evidence>
<dbReference type="InterPro" id="IPR029787">
    <property type="entry name" value="Nucleotide_cyclase"/>
</dbReference>
<dbReference type="GO" id="GO:0052621">
    <property type="term" value="F:diguanylate cyclase activity"/>
    <property type="evidence" value="ECO:0007669"/>
    <property type="project" value="UniProtKB-EC"/>
</dbReference>
<dbReference type="SUPFAM" id="SSF55073">
    <property type="entry name" value="Nucleotide cyclase"/>
    <property type="match status" value="1"/>
</dbReference>
<dbReference type="InterPro" id="IPR000160">
    <property type="entry name" value="GGDEF_dom"/>
</dbReference>
<feature type="domain" description="GGDEF" evidence="4">
    <location>
        <begin position="319"/>
        <end position="451"/>
    </location>
</feature>
<accession>A0A2S5KTU8</accession>
<dbReference type="NCBIfam" id="TIGR00254">
    <property type="entry name" value="GGDEF"/>
    <property type="match status" value="1"/>
</dbReference>
<keyword evidence="3" id="KW-0175">Coiled coil</keyword>
<dbReference type="Gene3D" id="3.30.70.270">
    <property type="match status" value="1"/>
</dbReference>
<dbReference type="EMBL" id="PRLP01000017">
    <property type="protein sequence ID" value="PPC78168.1"/>
    <property type="molecule type" value="Genomic_DNA"/>
</dbReference>
<dbReference type="InterPro" id="IPR043128">
    <property type="entry name" value="Rev_trsase/Diguanyl_cyclase"/>
</dbReference>
<comment type="caution">
    <text evidence="5">The sequence shown here is derived from an EMBL/GenBank/DDBJ whole genome shotgun (WGS) entry which is preliminary data.</text>
</comment>
<reference evidence="5 6" key="1">
    <citation type="submission" date="2018-02" db="EMBL/GenBank/DDBJ databases">
        <title>novel marine gammaproteobacteria from coastal saline agro ecosystem.</title>
        <authorList>
            <person name="Krishnan R."/>
            <person name="Ramesh Kumar N."/>
        </authorList>
    </citation>
    <scope>NUCLEOTIDE SEQUENCE [LARGE SCALE GENOMIC DNA]</scope>
    <source>
        <strain evidence="5 6">228</strain>
    </source>
</reference>
<dbReference type="Proteomes" id="UP000238196">
    <property type="component" value="Unassembled WGS sequence"/>
</dbReference>
<gene>
    <name evidence="5" type="ORF">C4K68_05895</name>
</gene>
<dbReference type="OrthoDB" id="5294959at2"/>
<protein>
    <recommendedName>
        <fullName evidence="1">diguanylate cyclase</fullName>
        <ecNumber evidence="1">2.7.7.65</ecNumber>
    </recommendedName>
</protein>
<dbReference type="Pfam" id="PF00990">
    <property type="entry name" value="GGDEF"/>
    <property type="match status" value="1"/>
</dbReference>
<evidence type="ECO:0000256" key="3">
    <source>
        <dbReference type="SAM" id="Coils"/>
    </source>
</evidence>
<evidence type="ECO:0000259" key="4">
    <source>
        <dbReference type="PROSITE" id="PS50887"/>
    </source>
</evidence>
<dbReference type="CDD" id="cd01949">
    <property type="entry name" value="GGDEF"/>
    <property type="match status" value="1"/>
</dbReference>
<feature type="coiled-coil region" evidence="3">
    <location>
        <begin position="254"/>
        <end position="288"/>
    </location>
</feature>
<dbReference type="GO" id="GO:0043709">
    <property type="term" value="P:cell adhesion involved in single-species biofilm formation"/>
    <property type="evidence" value="ECO:0007669"/>
    <property type="project" value="TreeGrafter"/>
</dbReference>
<evidence type="ECO:0000313" key="6">
    <source>
        <dbReference type="Proteomes" id="UP000238196"/>
    </source>
</evidence>
<dbReference type="PROSITE" id="PS50887">
    <property type="entry name" value="GGDEF"/>
    <property type="match status" value="1"/>
</dbReference>
<dbReference type="PANTHER" id="PTHR45138">
    <property type="entry name" value="REGULATORY COMPONENTS OF SENSORY TRANSDUCTION SYSTEM"/>
    <property type="match status" value="1"/>
</dbReference>
<dbReference type="GO" id="GO:0005886">
    <property type="term" value="C:plasma membrane"/>
    <property type="evidence" value="ECO:0007669"/>
    <property type="project" value="TreeGrafter"/>
</dbReference>
<name>A0A2S5KTU8_9PROT</name>
<dbReference type="FunFam" id="3.30.70.270:FF:000001">
    <property type="entry name" value="Diguanylate cyclase domain protein"/>
    <property type="match status" value="1"/>
</dbReference>
<dbReference type="EC" id="2.7.7.65" evidence="1"/>